<reference evidence="5 6" key="1">
    <citation type="submission" date="2018-08" db="EMBL/GenBank/DDBJ databases">
        <title>Genome Lactobacillus garii FI11369.</title>
        <authorList>
            <person name="Diaz M."/>
            <person name="Narbad A."/>
        </authorList>
    </citation>
    <scope>NUCLEOTIDE SEQUENCE [LARGE SCALE GENOMIC DNA]</scope>
    <source>
        <strain evidence="5 6">FI11369</strain>
    </source>
</reference>
<dbReference type="InterPro" id="IPR027417">
    <property type="entry name" value="P-loop_NTPase"/>
</dbReference>
<dbReference type="PROSITE" id="PS00211">
    <property type="entry name" value="ABC_TRANSPORTER_1"/>
    <property type="match status" value="1"/>
</dbReference>
<evidence type="ECO:0000256" key="1">
    <source>
        <dbReference type="ARBA" id="ARBA00022448"/>
    </source>
</evidence>
<dbReference type="InterPro" id="IPR003593">
    <property type="entry name" value="AAA+_ATPase"/>
</dbReference>
<keyword evidence="2" id="KW-0547">Nucleotide-binding</keyword>
<evidence type="ECO:0000259" key="4">
    <source>
        <dbReference type="PROSITE" id="PS50893"/>
    </source>
</evidence>
<dbReference type="PANTHER" id="PTHR42711:SF17">
    <property type="entry name" value="ABC TRANSPORTER ATP-BINDING PROTEIN"/>
    <property type="match status" value="1"/>
</dbReference>
<accession>A0A426D502</accession>
<sequence length="295" mass="31886">MTALIKARHVAFSYGQHPVLTDVTFTVQPGEIIGLIGENGAGKTTLLNLLLGTLPLPSGQLQLFGHGPGDSAVKAHLGAMLQGDVVLPNVTVGEYLQLAAAQFAQSLEPQRLLSDLQLTALKHRALNGLSGGQLRRVTFAVALIGNPDLLFLDEPTVGMDTNAQRAFWQRMRALRDQGKTVVITSHYLPTIQDVADRILLLQGGRLVFQGPFEALQQRYQRVVITCQTPLPVTPFGRLAGVVTATKQAAGLQLITTDGDRTLQALVPYLKDLHQLTVHRESLADIFVQLTGGRAK</sequence>
<dbReference type="InterPro" id="IPR003439">
    <property type="entry name" value="ABC_transporter-like_ATP-bd"/>
</dbReference>
<feature type="domain" description="ABC transporter" evidence="4">
    <location>
        <begin position="5"/>
        <end position="228"/>
    </location>
</feature>
<evidence type="ECO:0000313" key="6">
    <source>
        <dbReference type="Proteomes" id="UP000283633"/>
    </source>
</evidence>
<dbReference type="SMART" id="SM00382">
    <property type="entry name" value="AAA"/>
    <property type="match status" value="1"/>
</dbReference>
<keyword evidence="1" id="KW-0813">Transport</keyword>
<dbReference type="CDD" id="cd03230">
    <property type="entry name" value="ABC_DR_subfamily_A"/>
    <property type="match status" value="1"/>
</dbReference>
<organism evidence="5 6">
    <name type="scientific">Lactiplantibacillus garii</name>
    <dbReference type="NCBI Taxonomy" id="2306423"/>
    <lineage>
        <taxon>Bacteria</taxon>
        <taxon>Bacillati</taxon>
        <taxon>Bacillota</taxon>
        <taxon>Bacilli</taxon>
        <taxon>Lactobacillales</taxon>
        <taxon>Lactobacillaceae</taxon>
        <taxon>Lactiplantibacillus</taxon>
    </lineage>
</organism>
<dbReference type="PANTHER" id="PTHR42711">
    <property type="entry name" value="ABC TRANSPORTER ATP-BINDING PROTEIN"/>
    <property type="match status" value="1"/>
</dbReference>
<dbReference type="SUPFAM" id="SSF52540">
    <property type="entry name" value="P-loop containing nucleoside triphosphate hydrolases"/>
    <property type="match status" value="1"/>
</dbReference>
<dbReference type="GO" id="GO:0005524">
    <property type="term" value="F:ATP binding"/>
    <property type="evidence" value="ECO:0007669"/>
    <property type="project" value="UniProtKB-KW"/>
</dbReference>
<gene>
    <name evidence="5" type="ORF">D1831_11045</name>
</gene>
<dbReference type="RefSeq" id="WP_125072980.1">
    <property type="nucleotide sequence ID" value="NZ_QWZQ01000041.1"/>
</dbReference>
<evidence type="ECO:0000256" key="3">
    <source>
        <dbReference type="ARBA" id="ARBA00022840"/>
    </source>
</evidence>
<dbReference type="PROSITE" id="PS50893">
    <property type="entry name" value="ABC_TRANSPORTER_2"/>
    <property type="match status" value="1"/>
</dbReference>
<evidence type="ECO:0000313" key="5">
    <source>
        <dbReference type="EMBL" id="RRK09735.1"/>
    </source>
</evidence>
<dbReference type="EMBL" id="QWZQ01000041">
    <property type="protein sequence ID" value="RRK09735.1"/>
    <property type="molecule type" value="Genomic_DNA"/>
</dbReference>
<dbReference type="InterPro" id="IPR050763">
    <property type="entry name" value="ABC_transporter_ATP-binding"/>
</dbReference>
<dbReference type="OrthoDB" id="9804819at2"/>
<name>A0A426D502_9LACO</name>
<comment type="caution">
    <text evidence="5">The sequence shown here is derived from an EMBL/GenBank/DDBJ whole genome shotgun (WGS) entry which is preliminary data.</text>
</comment>
<evidence type="ECO:0000256" key="2">
    <source>
        <dbReference type="ARBA" id="ARBA00022741"/>
    </source>
</evidence>
<dbReference type="Proteomes" id="UP000283633">
    <property type="component" value="Unassembled WGS sequence"/>
</dbReference>
<dbReference type="Pfam" id="PF00005">
    <property type="entry name" value="ABC_tran"/>
    <property type="match status" value="1"/>
</dbReference>
<keyword evidence="6" id="KW-1185">Reference proteome</keyword>
<dbReference type="InterPro" id="IPR017871">
    <property type="entry name" value="ABC_transporter-like_CS"/>
</dbReference>
<dbReference type="AlphaFoldDB" id="A0A426D502"/>
<dbReference type="GO" id="GO:0016887">
    <property type="term" value="F:ATP hydrolysis activity"/>
    <property type="evidence" value="ECO:0007669"/>
    <property type="project" value="InterPro"/>
</dbReference>
<protein>
    <submittedName>
        <fullName evidence="5">ABC transporter ATP-binding protein</fullName>
    </submittedName>
</protein>
<proteinExistence type="predicted"/>
<keyword evidence="3 5" id="KW-0067">ATP-binding</keyword>
<dbReference type="Gene3D" id="3.40.50.300">
    <property type="entry name" value="P-loop containing nucleotide triphosphate hydrolases"/>
    <property type="match status" value="1"/>
</dbReference>